<dbReference type="Proteomes" id="UP000250235">
    <property type="component" value="Unassembled WGS sequence"/>
</dbReference>
<dbReference type="EMBL" id="KQ999597">
    <property type="protein sequence ID" value="KZV41258.1"/>
    <property type="molecule type" value="Genomic_DNA"/>
</dbReference>
<feature type="region of interest" description="Disordered" evidence="1">
    <location>
        <begin position="123"/>
        <end position="170"/>
    </location>
</feature>
<evidence type="ECO:0000256" key="1">
    <source>
        <dbReference type="SAM" id="MobiDB-lite"/>
    </source>
</evidence>
<dbReference type="AlphaFoldDB" id="A0A2Z7CAA2"/>
<accession>A0A2Z7CAA2</accession>
<evidence type="ECO:0000313" key="2">
    <source>
        <dbReference type="EMBL" id="KZV41258.1"/>
    </source>
</evidence>
<evidence type="ECO:0000313" key="3">
    <source>
        <dbReference type="Proteomes" id="UP000250235"/>
    </source>
</evidence>
<feature type="compositionally biased region" description="Gly residues" evidence="1">
    <location>
        <begin position="142"/>
        <end position="153"/>
    </location>
</feature>
<sequence length="170" mass="18767">MTFRVVRTNQYNQDLGLIHSTNGNHLESANEGSSIDHQLLHTANQSLNSISTHVSSLDQSYARLRYDTNITRHHTTKLCDMLKSTAEGFDIRIDVLERTLTQRMVDELAVVKSQLAVIVEDLKESGATKNGEGGSSSRPSGRGRGGSSSQGGRGKGRSDDSERFKYSKWL</sequence>
<proteinExistence type="predicted"/>
<reference evidence="2 3" key="1">
    <citation type="journal article" date="2015" name="Proc. Natl. Acad. Sci. U.S.A.">
        <title>The resurrection genome of Boea hygrometrica: A blueprint for survival of dehydration.</title>
        <authorList>
            <person name="Xiao L."/>
            <person name="Yang G."/>
            <person name="Zhang L."/>
            <person name="Yang X."/>
            <person name="Zhao S."/>
            <person name="Ji Z."/>
            <person name="Zhou Q."/>
            <person name="Hu M."/>
            <person name="Wang Y."/>
            <person name="Chen M."/>
            <person name="Xu Y."/>
            <person name="Jin H."/>
            <person name="Xiao X."/>
            <person name="Hu G."/>
            <person name="Bao F."/>
            <person name="Hu Y."/>
            <person name="Wan P."/>
            <person name="Li L."/>
            <person name="Deng X."/>
            <person name="Kuang T."/>
            <person name="Xiang C."/>
            <person name="Zhu J.K."/>
            <person name="Oliver M.J."/>
            <person name="He Y."/>
        </authorList>
    </citation>
    <scope>NUCLEOTIDE SEQUENCE [LARGE SCALE GENOMIC DNA]</scope>
    <source>
        <strain evidence="3">cv. XS01</strain>
    </source>
</reference>
<gene>
    <name evidence="2" type="ORF">F511_41207</name>
</gene>
<name>A0A2Z7CAA2_9LAMI</name>
<feature type="compositionally biased region" description="Basic and acidic residues" evidence="1">
    <location>
        <begin position="156"/>
        <end position="170"/>
    </location>
</feature>
<organism evidence="2 3">
    <name type="scientific">Dorcoceras hygrometricum</name>
    <dbReference type="NCBI Taxonomy" id="472368"/>
    <lineage>
        <taxon>Eukaryota</taxon>
        <taxon>Viridiplantae</taxon>
        <taxon>Streptophyta</taxon>
        <taxon>Embryophyta</taxon>
        <taxon>Tracheophyta</taxon>
        <taxon>Spermatophyta</taxon>
        <taxon>Magnoliopsida</taxon>
        <taxon>eudicotyledons</taxon>
        <taxon>Gunneridae</taxon>
        <taxon>Pentapetalae</taxon>
        <taxon>asterids</taxon>
        <taxon>lamiids</taxon>
        <taxon>Lamiales</taxon>
        <taxon>Gesneriaceae</taxon>
        <taxon>Didymocarpoideae</taxon>
        <taxon>Trichosporeae</taxon>
        <taxon>Loxocarpinae</taxon>
        <taxon>Dorcoceras</taxon>
    </lineage>
</organism>
<keyword evidence="3" id="KW-1185">Reference proteome</keyword>
<protein>
    <submittedName>
        <fullName evidence="2">Uncharacterized protein</fullName>
    </submittedName>
</protein>